<sequence>MDTSSSRYDDHKLLVANRGEIAVRIIRTAKRLGLKTVSIYTPSDALSPHVLQADEAVLLPIRGPDATGSEAQTASEATAYLSASAIIEICKAHAVALVHPGYGFLSENADFAQLVVDNGMTWLGPRPDVIRLMGIKHEARKVAVQAGLEVVPGSEGLITTEEEALEVARELGYPVILKATAGGGGMGLVICRD</sequence>
<dbReference type="GO" id="GO:0046872">
    <property type="term" value="F:metal ion binding"/>
    <property type="evidence" value="ECO:0007669"/>
    <property type="project" value="InterPro"/>
</dbReference>
<feature type="domain" description="Biotin carboxylation" evidence="7">
    <location>
        <begin position="9"/>
        <end position="193"/>
    </location>
</feature>
<dbReference type="PROSITE" id="PS50979">
    <property type="entry name" value="BC"/>
    <property type="match status" value="1"/>
</dbReference>
<dbReference type="PROSITE" id="PS00866">
    <property type="entry name" value="CPSASE_1"/>
    <property type="match status" value="1"/>
</dbReference>
<keyword evidence="1" id="KW-0436">Ligase</keyword>
<dbReference type="PANTHER" id="PTHR18866:SF128">
    <property type="entry name" value="UREA AMIDOLYASE"/>
    <property type="match status" value="1"/>
</dbReference>
<dbReference type="InParanoid" id="A0A409WCY0"/>
<keyword evidence="9" id="KW-1185">Reference proteome</keyword>
<evidence type="ECO:0008006" key="10">
    <source>
        <dbReference type="Google" id="ProtNLM"/>
    </source>
</evidence>
<dbReference type="AlphaFoldDB" id="A0A409WCY0"/>
<dbReference type="GO" id="GO:0005524">
    <property type="term" value="F:ATP binding"/>
    <property type="evidence" value="ECO:0007669"/>
    <property type="project" value="UniProtKB-UniRule"/>
</dbReference>
<dbReference type="OrthoDB" id="196847at2759"/>
<keyword evidence="4" id="KW-0092">Biotin</keyword>
<evidence type="ECO:0000256" key="4">
    <source>
        <dbReference type="ARBA" id="ARBA00023267"/>
    </source>
</evidence>
<evidence type="ECO:0000256" key="5">
    <source>
        <dbReference type="PROSITE-ProRule" id="PRU00409"/>
    </source>
</evidence>
<dbReference type="Gene3D" id="3.30.470.20">
    <property type="entry name" value="ATP-grasp fold, B domain"/>
    <property type="match status" value="1"/>
</dbReference>
<dbReference type="InterPro" id="IPR050856">
    <property type="entry name" value="Biotin_carboxylase_complex"/>
</dbReference>
<feature type="non-terminal residue" evidence="8">
    <location>
        <position position="193"/>
    </location>
</feature>
<reference evidence="8 9" key="1">
    <citation type="journal article" date="2018" name="Evol. Lett.">
        <title>Horizontal gene cluster transfer increased hallucinogenic mushroom diversity.</title>
        <authorList>
            <person name="Reynolds H.T."/>
            <person name="Vijayakumar V."/>
            <person name="Gluck-Thaler E."/>
            <person name="Korotkin H.B."/>
            <person name="Matheny P.B."/>
            <person name="Slot J.C."/>
        </authorList>
    </citation>
    <scope>NUCLEOTIDE SEQUENCE [LARGE SCALE GENOMIC DNA]</scope>
    <source>
        <strain evidence="8 9">SRW20</strain>
    </source>
</reference>
<feature type="domain" description="ATP-grasp" evidence="6">
    <location>
        <begin position="140"/>
        <end position="193"/>
    </location>
</feature>
<evidence type="ECO:0000256" key="2">
    <source>
        <dbReference type="ARBA" id="ARBA00022741"/>
    </source>
</evidence>
<keyword evidence="3 5" id="KW-0067">ATP-binding</keyword>
<comment type="caution">
    <text evidence="8">The sequence shown here is derived from an EMBL/GenBank/DDBJ whole genome shotgun (WGS) entry which is preliminary data.</text>
</comment>
<dbReference type="GO" id="GO:0016874">
    <property type="term" value="F:ligase activity"/>
    <property type="evidence" value="ECO:0007669"/>
    <property type="project" value="UniProtKB-KW"/>
</dbReference>
<dbReference type="InterPro" id="IPR011764">
    <property type="entry name" value="Biotin_carboxylation_dom"/>
</dbReference>
<proteinExistence type="predicted"/>
<dbReference type="STRING" id="231916.A0A409WCY0"/>
<dbReference type="SUPFAM" id="SSF52440">
    <property type="entry name" value="PreATP-grasp domain"/>
    <property type="match status" value="1"/>
</dbReference>
<evidence type="ECO:0000256" key="1">
    <source>
        <dbReference type="ARBA" id="ARBA00022598"/>
    </source>
</evidence>
<organism evidence="8 9">
    <name type="scientific">Gymnopilus dilepis</name>
    <dbReference type="NCBI Taxonomy" id="231916"/>
    <lineage>
        <taxon>Eukaryota</taxon>
        <taxon>Fungi</taxon>
        <taxon>Dikarya</taxon>
        <taxon>Basidiomycota</taxon>
        <taxon>Agaricomycotina</taxon>
        <taxon>Agaricomycetes</taxon>
        <taxon>Agaricomycetidae</taxon>
        <taxon>Agaricales</taxon>
        <taxon>Agaricineae</taxon>
        <taxon>Hymenogastraceae</taxon>
        <taxon>Gymnopilus</taxon>
    </lineage>
</organism>
<dbReference type="PROSITE" id="PS50975">
    <property type="entry name" value="ATP_GRASP"/>
    <property type="match status" value="1"/>
</dbReference>
<dbReference type="Proteomes" id="UP000284706">
    <property type="component" value="Unassembled WGS sequence"/>
</dbReference>
<dbReference type="PANTHER" id="PTHR18866">
    <property type="entry name" value="CARBOXYLASE:PYRUVATE/ACETYL-COA/PROPIONYL-COA CARBOXYLASE"/>
    <property type="match status" value="1"/>
</dbReference>
<dbReference type="EMBL" id="NHYE01005166">
    <property type="protein sequence ID" value="PPQ76382.1"/>
    <property type="molecule type" value="Genomic_DNA"/>
</dbReference>
<keyword evidence="2 5" id="KW-0547">Nucleotide-binding</keyword>
<evidence type="ECO:0000313" key="8">
    <source>
        <dbReference type="EMBL" id="PPQ76382.1"/>
    </source>
</evidence>
<protein>
    <recommendedName>
        <fullName evidence="10">Biotin carboxylation domain-containing protein</fullName>
    </recommendedName>
</protein>
<evidence type="ECO:0000256" key="3">
    <source>
        <dbReference type="ARBA" id="ARBA00022840"/>
    </source>
</evidence>
<dbReference type="InterPro" id="IPR011761">
    <property type="entry name" value="ATP-grasp"/>
</dbReference>
<gene>
    <name evidence="8" type="ORF">CVT26_015391</name>
</gene>
<dbReference type="InterPro" id="IPR005481">
    <property type="entry name" value="BC-like_N"/>
</dbReference>
<dbReference type="InterPro" id="IPR005479">
    <property type="entry name" value="CPAse_ATP-bd"/>
</dbReference>
<dbReference type="Pfam" id="PF02786">
    <property type="entry name" value="CPSase_L_D2"/>
    <property type="match status" value="1"/>
</dbReference>
<evidence type="ECO:0000259" key="7">
    <source>
        <dbReference type="PROSITE" id="PS50979"/>
    </source>
</evidence>
<accession>A0A409WCY0</accession>
<evidence type="ECO:0000313" key="9">
    <source>
        <dbReference type="Proteomes" id="UP000284706"/>
    </source>
</evidence>
<name>A0A409WCY0_9AGAR</name>
<dbReference type="Pfam" id="PF00289">
    <property type="entry name" value="Biotin_carb_N"/>
    <property type="match status" value="1"/>
</dbReference>
<dbReference type="InterPro" id="IPR016185">
    <property type="entry name" value="PreATP-grasp_dom_sf"/>
</dbReference>
<dbReference type="SUPFAM" id="SSF56059">
    <property type="entry name" value="Glutathione synthetase ATP-binding domain-like"/>
    <property type="match status" value="1"/>
</dbReference>
<evidence type="ECO:0000259" key="6">
    <source>
        <dbReference type="PROSITE" id="PS50975"/>
    </source>
</evidence>